<dbReference type="InterPro" id="IPR040442">
    <property type="entry name" value="Pyrv_kinase-like_dom_sf"/>
</dbReference>
<evidence type="ECO:0000256" key="2">
    <source>
        <dbReference type="ARBA" id="ARBA00022723"/>
    </source>
</evidence>
<evidence type="ECO:0000256" key="3">
    <source>
        <dbReference type="ARBA" id="ARBA00023239"/>
    </source>
</evidence>
<dbReference type="InterPro" id="IPR015813">
    <property type="entry name" value="Pyrv/PenolPyrv_kinase-like_dom"/>
</dbReference>
<dbReference type="SUPFAM" id="SSF51621">
    <property type="entry name" value="Phosphoenolpyruvate/pyruvate domain"/>
    <property type="match status" value="1"/>
</dbReference>
<dbReference type="GO" id="GO:0016829">
    <property type="term" value="F:lyase activity"/>
    <property type="evidence" value="ECO:0007669"/>
    <property type="project" value="UniProtKB-KW"/>
</dbReference>
<evidence type="ECO:0000259" key="4">
    <source>
        <dbReference type="Pfam" id="PF03328"/>
    </source>
</evidence>
<evidence type="ECO:0000256" key="1">
    <source>
        <dbReference type="ARBA" id="ARBA00005568"/>
    </source>
</evidence>
<keyword evidence="2" id="KW-0479">Metal-binding</keyword>
<name>A0ABW2B944_9RHOB</name>
<dbReference type="Proteomes" id="UP001596353">
    <property type="component" value="Unassembled WGS sequence"/>
</dbReference>
<comment type="caution">
    <text evidence="5">The sequence shown here is derived from an EMBL/GenBank/DDBJ whole genome shotgun (WGS) entry which is preliminary data.</text>
</comment>
<keyword evidence="3 5" id="KW-0456">Lyase</keyword>
<sequence length="252" mass="27285">MELPHNGFKAALSEKRRQIGLWSSFSDPDVYELLAGCGYDWMMFDTEHSTVSPQEVAAFLRTLAPYPVNPIVRPGWNNPVEIKKLLDAGAQTLLIPYIQSVSEAREAVASTRYAPEGMRGVAGITRATRYGAVKGYAKTAASEICVLLQVETREALAHLDDIAQVPGVDGIFFGPSDLAASFGYPGEPSHPEVCAAILDGIRHLNKINVLGILSLDQEFLQEAADTGAVFIAVDVDSALLRQAALTRRATWA</sequence>
<dbReference type="InterPro" id="IPR005000">
    <property type="entry name" value="Aldolase/citrate-lyase_domain"/>
</dbReference>
<dbReference type="PANTHER" id="PTHR30502">
    <property type="entry name" value="2-KETO-3-DEOXY-L-RHAMNONATE ALDOLASE"/>
    <property type="match status" value="1"/>
</dbReference>
<gene>
    <name evidence="5" type="ORF">ACFQFQ_26545</name>
</gene>
<dbReference type="PANTHER" id="PTHR30502:SF0">
    <property type="entry name" value="PHOSPHOENOLPYRUVATE CARBOXYLASE FAMILY PROTEIN"/>
    <property type="match status" value="1"/>
</dbReference>
<dbReference type="EMBL" id="JBHSWG010000004">
    <property type="protein sequence ID" value="MFC6762270.1"/>
    <property type="molecule type" value="Genomic_DNA"/>
</dbReference>
<feature type="domain" description="HpcH/HpaI aldolase/citrate lyase" evidence="4">
    <location>
        <begin position="18"/>
        <end position="242"/>
    </location>
</feature>
<evidence type="ECO:0000313" key="5">
    <source>
        <dbReference type="EMBL" id="MFC6762270.1"/>
    </source>
</evidence>
<keyword evidence="6" id="KW-1185">Reference proteome</keyword>
<accession>A0ABW2B944</accession>
<organism evidence="5 6">
    <name type="scientific">Sulfitobacter porphyrae</name>
    <dbReference type="NCBI Taxonomy" id="1246864"/>
    <lineage>
        <taxon>Bacteria</taxon>
        <taxon>Pseudomonadati</taxon>
        <taxon>Pseudomonadota</taxon>
        <taxon>Alphaproteobacteria</taxon>
        <taxon>Rhodobacterales</taxon>
        <taxon>Roseobacteraceae</taxon>
        <taxon>Sulfitobacter</taxon>
    </lineage>
</organism>
<protein>
    <submittedName>
        <fullName evidence="5">HpcH/HpaI aldolase/citrate lyase family protein</fullName>
    </submittedName>
</protein>
<dbReference type="InterPro" id="IPR050251">
    <property type="entry name" value="HpcH-HpaI_aldolase"/>
</dbReference>
<dbReference type="Gene3D" id="3.20.20.60">
    <property type="entry name" value="Phosphoenolpyruvate-binding domains"/>
    <property type="match status" value="1"/>
</dbReference>
<proteinExistence type="inferred from homology"/>
<reference evidence="6" key="1">
    <citation type="journal article" date="2019" name="Int. J. Syst. Evol. Microbiol.">
        <title>The Global Catalogue of Microorganisms (GCM) 10K type strain sequencing project: providing services to taxonomists for standard genome sequencing and annotation.</title>
        <authorList>
            <consortium name="The Broad Institute Genomics Platform"/>
            <consortium name="The Broad Institute Genome Sequencing Center for Infectious Disease"/>
            <person name="Wu L."/>
            <person name="Ma J."/>
        </authorList>
    </citation>
    <scope>NUCLEOTIDE SEQUENCE [LARGE SCALE GENOMIC DNA]</scope>
    <source>
        <strain evidence="6">CCUG 66188</strain>
    </source>
</reference>
<evidence type="ECO:0000313" key="6">
    <source>
        <dbReference type="Proteomes" id="UP001596353"/>
    </source>
</evidence>
<dbReference type="Pfam" id="PF03328">
    <property type="entry name" value="HpcH_HpaI"/>
    <property type="match status" value="1"/>
</dbReference>
<comment type="similarity">
    <text evidence="1">Belongs to the HpcH/HpaI aldolase family.</text>
</comment>